<evidence type="ECO:0000256" key="1">
    <source>
        <dbReference type="ARBA" id="ARBA00010641"/>
    </source>
</evidence>
<dbReference type="Proteomes" id="UP000295217">
    <property type="component" value="Unassembled WGS sequence"/>
</dbReference>
<dbReference type="NCBIfam" id="TIGR02937">
    <property type="entry name" value="sigma70-ECF"/>
    <property type="match status" value="1"/>
</dbReference>
<protein>
    <submittedName>
        <fullName evidence="8">Sigma-70 family RNA polymerase sigma factor</fullName>
    </submittedName>
</protein>
<dbReference type="Gene3D" id="1.10.1740.10">
    <property type="match status" value="1"/>
</dbReference>
<dbReference type="Pfam" id="PF04542">
    <property type="entry name" value="Sigma70_r2"/>
    <property type="match status" value="1"/>
</dbReference>
<evidence type="ECO:0000256" key="4">
    <source>
        <dbReference type="ARBA" id="ARBA00023125"/>
    </source>
</evidence>
<evidence type="ECO:0000259" key="7">
    <source>
        <dbReference type="Pfam" id="PF08281"/>
    </source>
</evidence>
<feature type="domain" description="RNA polymerase sigma factor 70 region 4 type 2" evidence="7">
    <location>
        <begin position="123"/>
        <end position="171"/>
    </location>
</feature>
<dbReference type="InterPro" id="IPR014284">
    <property type="entry name" value="RNA_pol_sigma-70_dom"/>
</dbReference>
<evidence type="ECO:0000313" key="8">
    <source>
        <dbReference type="EMBL" id="TDD65924.1"/>
    </source>
</evidence>
<dbReference type="PANTHER" id="PTHR43133:SF8">
    <property type="entry name" value="RNA POLYMERASE SIGMA FACTOR HI_1459-RELATED"/>
    <property type="match status" value="1"/>
</dbReference>
<dbReference type="OrthoDB" id="4990598at2"/>
<dbReference type="InterPro" id="IPR036388">
    <property type="entry name" value="WH-like_DNA-bd_sf"/>
</dbReference>
<evidence type="ECO:0000256" key="3">
    <source>
        <dbReference type="ARBA" id="ARBA00023082"/>
    </source>
</evidence>
<evidence type="ECO:0000256" key="5">
    <source>
        <dbReference type="ARBA" id="ARBA00023163"/>
    </source>
</evidence>
<dbReference type="GO" id="GO:0016987">
    <property type="term" value="F:sigma factor activity"/>
    <property type="evidence" value="ECO:0007669"/>
    <property type="project" value="UniProtKB-KW"/>
</dbReference>
<dbReference type="Gene3D" id="1.10.10.10">
    <property type="entry name" value="Winged helix-like DNA-binding domain superfamily/Winged helix DNA-binding domain"/>
    <property type="match status" value="1"/>
</dbReference>
<keyword evidence="5" id="KW-0804">Transcription</keyword>
<dbReference type="InterPro" id="IPR013249">
    <property type="entry name" value="RNA_pol_sigma70_r4_t2"/>
</dbReference>
<keyword evidence="3" id="KW-0731">Sigma factor</keyword>
<evidence type="ECO:0000313" key="9">
    <source>
        <dbReference type="Proteomes" id="UP000295217"/>
    </source>
</evidence>
<dbReference type="InterPro" id="IPR007627">
    <property type="entry name" value="RNA_pol_sigma70_r2"/>
</dbReference>
<evidence type="ECO:0000259" key="6">
    <source>
        <dbReference type="Pfam" id="PF04542"/>
    </source>
</evidence>
<dbReference type="InterPro" id="IPR013325">
    <property type="entry name" value="RNA_pol_sigma_r2"/>
</dbReference>
<proteinExistence type="inferred from homology"/>
<dbReference type="InterPro" id="IPR013324">
    <property type="entry name" value="RNA_pol_sigma_r3/r4-like"/>
</dbReference>
<gene>
    <name evidence="8" type="ORF">E1262_23555</name>
</gene>
<accession>A0A4R5A5K5</accession>
<dbReference type="Pfam" id="PF08281">
    <property type="entry name" value="Sigma70_r4_2"/>
    <property type="match status" value="1"/>
</dbReference>
<dbReference type="PANTHER" id="PTHR43133">
    <property type="entry name" value="RNA POLYMERASE ECF-TYPE SIGMA FACTO"/>
    <property type="match status" value="1"/>
</dbReference>
<organism evidence="8 9">
    <name type="scientific">Jiangella aurantiaca</name>
    <dbReference type="NCBI Taxonomy" id="2530373"/>
    <lineage>
        <taxon>Bacteria</taxon>
        <taxon>Bacillati</taxon>
        <taxon>Actinomycetota</taxon>
        <taxon>Actinomycetes</taxon>
        <taxon>Jiangellales</taxon>
        <taxon>Jiangellaceae</taxon>
        <taxon>Jiangella</taxon>
    </lineage>
</organism>
<dbReference type="EMBL" id="SMLB01000045">
    <property type="protein sequence ID" value="TDD65924.1"/>
    <property type="molecule type" value="Genomic_DNA"/>
</dbReference>
<dbReference type="AlphaFoldDB" id="A0A4R5A5K5"/>
<keyword evidence="4" id="KW-0238">DNA-binding</keyword>
<comment type="similarity">
    <text evidence="1">Belongs to the sigma-70 factor family. ECF subfamily.</text>
</comment>
<dbReference type="GO" id="GO:0003677">
    <property type="term" value="F:DNA binding"/>
    <property type="evidence" value="ECO:0007669"/>
    <property type="project" value="UniProtKB-KW"/>
</dbReference>
<feature type="domain" description="RNA polymerase sigma-70 region 2" evidence="6">
    <location>
        <begin position="28"/>
        <end position="96"/>
    </location>
</feature>
<comment type="caution">
    <text evidence="8">The sequence shown here is derived from an EMBL/GenBank/DDBJ whole genome shotgun (WGS) entry which is preliminary data.</text>
</comment>
<dbReference type="GO" id="GO:0006352">
    <property type="term" value="P:DNA-templated transcription initiation"/>
    <property type="evidence" value="ECO:0007669"/>
    <property type="project" value="InterPro"/>
</dbReference>
<dbReference type="InterPro" id="IPR039425">
    <property type="entry name" value="RNA_pol_sigma-70-like"/>
</dbReference>
<name>A0A4R5A5K5_9ACTN</name>
<dbReference type="SUPFAM" id="SSF88946">
    <property type="entry name" value="Sigma2 domain of RNA polymerase sigma factors"/>
    <property type="match status" value="1"/>
</dbReference>
<evidence type="ECO:0000256" key="2">
    <source>
        <dbReference type="ARBA" id="ARBA00023015"/>
    </source>
</evidence>
<reference evidence="8 9" key="1">
    <citation type="submission" date="2019-02" db="EMBL/GenBank/DDBJ databases">
        <title>Draft genome sequences of novel Actinobacteria.</title>
        <authorList>
            <person name="Sahin N."/>
            <person name="Ay H."/>
            <person name="Saygin H."/>
        </authorList>
    </citation>
    <scope>NUCLEOTIDE SEQUENCE [LARGE SCALE GENOMIC DNA]</scope>
    <source>
        <strain evidence="8 9">8K307</strain>
    </source>
</reference>
<sequence length="179" mass="19555">MLSGSDADDRSDYVRRVRNGDDDAFAALYRTVAPRARRTAYRIVQNADIAADLAQEAFCIALEALRTGRGPDGSFTGYVLAITKRLAYRYCALARRTVPLDEAEWEQRPSDTPLPDPAAGAAAALATLPPRWRDVLWLIEVDRYSPAELAAPMQMSPNAVSSLASRARRALRLAYAAAG</sequence>
<keyword evidence="2" id="KW-0805">Transcription regulation</keyword>
<keyword evidence="9" id="KW-1185">Reference proteome</keyword>
<dbReference type="SUPFAM" id="SSF88659">
    <property type="entry name" value="Sigma3 and sigma4 domains of RNA polymerase sigma factors"/>
    <property type="match status" value="1"/>
</dbReference>